<gene>
    <name evidence="1" type="ORF">BKP37_12335</name>
</gene>
<proteinExistence type="predicted"/>
<dbReference type="EMBL" id="MLQR01000029">
    <property type="protein sequence ID" value="OIJ13281.1"/>
    <property type="molecule type" value="Genomic_DNA"/>
</dbReference>
<dbReference type="OrthoDB" id="2968672at2"/>
<dbReference type="AlphaFoldDB" id="A0A1S2LLE7"/>
<keyword evidence="2" id="KW-1185">Reference proteome</keyword>
<evidence type="ECO:0000313" key="2">
    <source>
        <dbReference type="Proteomes" id="UP000179524"/>
    </source>
</evidence>
<name>A0A1S2LLE7_9BACI</name>
<accession>A0A1S2LLE7</accession>
<organism evidence="1 2">
    <name type="scientific">Anaerobacillus alkalilacustris</name>
    <dbReference type="NCBI Taxonomy" id="393763"/>
    <lineage>
        <taxon>Bacteria</taxon>
        <taxon>Bacillati</taxon>
        <taxon>Bacillota</taxon>
        <taxon>Bacilli</taxon>
        <taxon>Bacillales</taxon>
        <taxon>Bacillaceae</taxon>
        <taxon>Anaerobacillus</taxon>
    </lineage>
</organism>
<comment type="caution">
    <text evidence="1">The sequence shown here is derived from an EMBL/GenBank/DDBJ whole genome shotgun (WGS) entry which is preliminary data.</text>
</comment>
<dbReference type="Proteomes" id="UP000179524">
    <property type="component" value="Unassembled WGS sequence"/>
</dbReference>
<sequence>MINLFFAMLVVVGGLTYESLSHNPSQEYIIQNRYEHFLSEVEEKDQEDKRLSVHYELKEKDIYIECKVKDFLFNQDDIGTIKKEGEGHIQLYINEHKVDSIFRSSFVIKSLPSGTYKIRLELIHNDYTPYGVHEEFEITL</sequence>
<reference evidence="1 2" key="1">
    <citation type="submission" date="2016-10" db="EMBL/GenBank/DDBJ databases">
        <title>Draft genome sequences of four alkaliphilic bacteria belonging to the Anaerobacillus genus.</title>
        <authorList>
            <person name="Bassil N.M."/>
            <person name="Lloyd J.R."/>
        </authorList>
    </citation>
    <scope>NUCLEOTIDE SEQUENCE [LARGE SCALE GENOMIC DNA]</scope>
    <source>
        <strain evidence="1 2">DSM 18345</strain>
    </source>
</reference>
<protein>
    <submittedName>
        <fullName evidence="1">Uncharacterized protein</fullName>
    </submittedName>
</protein>
<dbReference type="RefSeq" id="WP_071309880.1">
    <property type="nucleotide sequence ID" value="NZ_MLQR01000029.1"/>
</dbReference>
<evidence type="ECO:0000313" key="1">
    <source>
        <dbReference type="EMBL" id="OIJ13281.1"/>
    </source>
</evidence>